<reference evidence="3" key="1">
    <citation type="journal article" date="2019" name="Int. J. Syst. Evol. Microbiol.">
        <title>The Global Catalogue of Microorganisms (GCM) 10K type strain sequencing project: providing services to taxonomists for standard genome sequencing and annotation.</title>
        <authorList>
            <consortium name="The Broad Institute Genomics Platform"/>
            <consortium name="The Broad Institute Genome Sequencing Center for Infectious Disease"/>
            <person name="Wu L."/>
            <person name="Ma J."/>
        </authorList>
    </citation>
    <scope>NUCLEOTIDE SEQUENCE [LARGE SCALE GENOMIC DNA]</scope>
    <source>
        <strain evidence="3">CECT 7698</strain>
    </source>
</reference>
<keyword evidence="1" id="KW-0732">Signal</keyword>
<proteinExistence type="predicted"/>
<gene>
    <name evidence="2" type="ORF">ACFOEV_11700</name>
</gene>
<comment type="caution">
    <text evidence="2">The sequence shown here is derived from an EMBL/GenBank/DDBJ whole genome shotgun (WGS) entry which is preliminary data.</text>
</comment>
<protein>
    <submittedName>
        <fullName evidence="2">Uncharacterized protein</fullName>
    </submittedName>
</protein>
<evidence type="ECO:0000313" key="3">
    <source>
        <dbReference type="Proteomes" id="UP001595579"/>
    </source>
</evidence>
<accession>A0ABV7LP27</accession>
<keyword evidence="3" id="KW-1185">Reference proteome</keyword>
<sequence length="65" mass="6930">MKASMTRKLGLALLTVMMLGGVVACDNEGPAEKTGENIDKAMEDTGESMKELGEEIQDSVQKGQN</sequence>
<evidence type="ECO:0000313" key="2">
    <source>
        <dbReference type="EMBL" id="MFC3284267.1"/>
    </source>
</evidence>
<dbReference type="RefSeq" id="WP_386774087.1">
    <property type="nucleotide sequence ID" value="NZ_JBHRUG010000026.1"/>
</dbReference>
<dbReference type="PROSITE" id="PS51257">
    <property type="entry name" value="PROKAR_LIPOPROTEIN"/>
    <property type="match status" value="1"/>
</dbReference>
<evidence type="ECO:0000256" key="1">
    <source>
        <dbReference type="SAM" id="SignalP"/>
    </source>
</evidence>
<dbReference type="Proteomes" id="UP001595579">
    <property type="component" value="Unassembled WGS sequence"/>
</dbReference>
<feature type="chain" id="PRO_5047184766" evidence="1">
    <location>
        <begin position="25"/>
        <end position="65"/>
    </location>
</feature>
<organism evidence="2 3">
    <name type="scientific">Litchfieldella rifensis</name>
    <dbReference type="NCBI Taxonomy" id="762643"/>
    <lineage>
        <taxon>Bacteria</taxon>
        <taxon>Pseudomonadati</taxon>
        <taxon>Pseudomonadota</taxon>
        <taxon>Gammaproteobacteria</taxon>
        <taxon>Oceanospirillales</taxon>
        <taxon>Halomonadaceae</taxon>
        <taxon>Litchfieldella</taxon>
    </lineage>
</organism>
<name>A0ABV7LP27_9GAMM</name>
<feature type="signal peptide" evidence="1">
    <location>
        <begin position="1"/>
        <end position="24"/>
    </location>
</feature>
<dbReference type="EMBL" id="JBHRUG010000026">
    <property type="protein sequence ID" value="MFC3284267.1"/>
    <property type="molecule type" value="Genomic_DNA"/>
</dbReference>